<evidence type="ECO:0000313" key="6">
    <source>
        <dbReference type="Proteomes" id="UP000631694"/>
    </source>
</evidence>
<dbReference type="AlphaFoldDB" id="A0A931I0B8"/>
<name>A0A931I0B8_9HYPH</name>
<reference evidence="5" key="1">
    <citation type="submission" date="2020-12" db="EMBL/GenBank/DDBJ databases">
        <title>Methylobrevis albus sp. nov., isolated from fresh water lack sediment.</title>
        <authorList>
            <person name="Zou Q."/>
        </authorList>
    </citation>
    <scope>NUCLEOTIDE SEQUENCE</scope>
    <source>
        <strain evidence="5">L22</strain>
    </source>
</reference>
<dbReference type="Proteomes" id="UP000631694">
    <property type="component" value="Unassembled WGS sequence"/>
</dbReference>
<dbReference type="PANTHER" id="PTHR30502:SF0">
    <property type="entry name" value="PHOSPHOENOLPYRUVATE CARBOXYLASE FAMILY PROTEIN"/>
    <property type="match status" value="1"/>
</dbReference>
<keyword evidence="6" id="KW-1185">Reference proteome</keyword>
<organism evidence="5 6">
    <name type="scientific">Methylobrevis albus</name>
    <dbReference type="NCBI Taxonomy" id="2793297"/>
    <lineage>
        <taxon>Bacteria</taxon>
        <taxon>Pseudomonadati</taxon>
        <taxon>Pseudomonadota</taxon>
        <taxon>Alphaproteobacteria</taxon>
        <taxon>Hyphomicrobiales</taxon>
        <taxon>Pleomorphomonadaceae</taxon>
        <taxon>Methylobrevis</taxon>
    </lineage>
</organism>
<evidence type="ECO:0000259" key="4">
    <source>
        <dbReference type="Pfam" id="PF03328"/>
    </source>
</evidence>
<keyword evidence="2" id="KW-0479">Metal-binding</keyword>
<dbReference type="Pfam" id="PF03328">
    <property type="entry name" value="HpcH_HpaI"/>
    <property type="match status" value="1"/>
</dbReference>
<comment type="similarity">
    <text evidence="1">Belongs to the HpcH/HpaI aldolase family.</text>
</comment>
<dbReference type="InterPro" id="IPR015813">
    <property type="entry name" value="Pyrv/PenolPyrv_kinase-like_dom"/>
</dbReference>
<comment type="caution">
    <text evidence="5">The sequence shown here is derived from an EMBL/GenBank/DDBJ whole genome shotgun (WGS) entry which is preliminary data.</text>
</comment>
<evidence type="ECO:0000313" key="5">
    <source>
        <dbReference type="EMBL" id="MBH0236911.1"/>
    </source>
</evidence>
<dbReference type="Gene3D" id="3.20.20.60">
    <property type="entry name" value="Phosphoenolpyruvate-binding domains"/>
    <property type="match status" value="1"/>
</dbReference>
<dbReference type="InterPro" id="IPR050251">
    <property type="entry name" value="HpcH-HpaI_aldolase"/>
</dbReference>
<keyword evidence="3" id="KW-0456">Lyase</keyword>
<dbReference type="SUPFAM" id="SSF51621">
    <property type="entry name" value="Phosphoenolpyruvate/pyruvate domain"/>
    <property type="match status" value="1"/>
</dbReference>
<evidence type="ECO:0000256" key="1">
    <source>
        <dbReference type="ARBA" id="ARBA00005568"/>
    </source>
</evidence>
<evidence type="ECO:0000256" key="2">
    <source>
        <dbReference type="ARBA" id="ARBA00022723"/>
    </source>
</evidence>
<dbReference type="PANTHER" id="PTHR30502">
    <property type="entry name" value="2-KETO-3-DEOXY-L-RHAMNONATE ALDOLASE"/>
    <property type="match status" value="1"/>
</dbReference>
<protein>
    <submittedName>
        <fullName evidence="5">2,4-dihydroxyhept-2-ene-1,7-dioic acid aldolase</fullName>
    </submittedName>
</protein>
<dbReference type="EMBL" id="JADZLT010000040">
    <property type="protein sequence ID" value="MBH0236911.1"/>
    <property type="molecule type" value="Genomic_DNA"/>
</dbReference>
<sequence length="255" mass="25857">MAPTLAGRLARRETSFAAWCGFPEPLVGEACARAGFDAVVLDMQHGQIDTAAAVRAVLPIRAVGKPVVVRIPVGAYETASRMLDAGAEAIIAPMINSVADARAFAAAAKYLPVGGRSWGPTRAVQVFGLAAPDYLARANAETVTLAMIETRAALALTDEILAVDGIDGVFLGPSDLSLSLSDGAAVDVDSPETVAAISRVAAAAHAAGKAAAIYATTPAHARRYAALGFGLVSIASDGGYLTAGARLMLDAARGG</sequence>
<dbReference type="GO" id="GO:0016832">
    <property type="term" value="F:aldehyde-lyase activity"/>
    <property type="evidence" value="ECO:0007669"/>
    <property type="project" value="TreeGrafter"/>
</dbReference>
<dbReference type="InterPro" id="IPR040442">
    <property type="entry name" value="Pyrv_kinase-like_dom_sf"/>
</dbReference>
<dbReference type="GO" id="GO:0005737">
    <property type="term" value="C:cytoplasm"/>
    <property type="evidence" value="ECO:0007669"/>
    <property type="project" value="TreeGrafter"/>
</dbReference>
<dbReference type="GO" id="GO:0046872">
    <property type="term" value="F:metal ion binding"/>
    <property type="evidence" value="ECO:0007669"/>
    <property type="project" value="UniProtKB-KW"/>
</dbReference>
<accession>A0A931I0B8</accession>
<feature type="domain" description="HpcH/HpaI aldolase/citrate lyase" evidence="4">
    <location>
        <begin position="24"/>
        <end position="240"/>
    </location>
</feature>
<dbReference type="InterPro" id="IPR005000">
    <property type="entry name" value="Aldolase/citrate-lyase_domain"/>
</dbReference>
<dbReference type="RefSeq" id="WP_197310157.1">
    <property type="nucleotide sequence ID" value="NZ_JADZLT010000040.1"/>
</dbReference>
<gene>
    <name evidence="5" type="ORF">I5731_03660</name>
</gene>
<evidence type="ECO:0000256" key="3">
    <source>
        <dbReference type="ARBA" id="ARBA00023239"/>
    </source>
</evidence>
<proteinExistence type="inferred from homology"/>